<dbReference type="KEGG" id="tdl:TDEL_0B05240"/>
<dbReference type="RefSeq" id="XP_003679864.1">
    <property type="nucleotide sequence ID" value="XM_003679816.1"/>
</dbReference>
<accession>G8ZPV9</accession>
<gene>
    <name evidence="1" type="primary">TDEL0B05240</name>
    <name evidence="1" type="ORF">TDEL_0B05240</name>
</gene>
<dbReference type="eggNOG" id="ENOG502S6F5">
    <property type="taxonomic scope" value="Eukaryota"/>
</dbReference>
<evidence type="ECO:0000313" key="1">
    <source>
        <dbReference type="EMBL" id="CCE90653.1"/>
    </source>
</evidence>
<dbReference type="OrthoDB" id="4064753at2759"/>
<dbReference type="InParanoid" id="G8ZPV9"/>
<dbReference type="AlphaFoldDB" id="G8ZPV9"/>
<protein>
    <submittedName>
        <fullName evidence="1">Uncharacterized protein</fullName>
    </submittedName>
</protein>
<dbReference type="HOGENOM" id="CLU_1034658_0_0_1"/>
<dbReference type="GO" id="GO:0005759">
    <property type="term" value="C:mitochondrial matrix"/>
    <property type="evidence" value="ECO:0007669"/>
    <property type="project" value="EnsemblFungi"/>
</dbReference>
<dbReference type="FunCoup" id="G8ZPV9">
    <property type="interactions" value="1"/>
</dbReference>
<proteinExistence type="predicted"/>
<evidence type="ECO:0000313" key="2">
    <source>
        <dbReference type="Proteomes" id="UP000005627"/>
    </source>
</evidence>
<organism evidence="1 2">
    <name type="scientific">Torulaspora delbrueckii</name>
    <name type="common">Yeast</name>
    <name type="synonym">Candida colliculosa</name>
    <dbReference type="NCBI Taxonomy" id="4950"/>
    <lineage>
        <taxon>Eukaryota</taxon>
        <taxon>Fungi</taxon>
        <taxon>Dikarya</taxon>
        <taxon>Ascomycota</taxon>
        <taxon>Saccharomycotina</taxon>
        <taxon>Saccharomycetes</taxon>
        <taxon>Saccharomycetales</taxon>
        <taxon>Saccharomycetaceae</taxon>
        <taxon>Torulaspora</taxon>
    </lineage>
</organism>
<sequence length="266" mass="31721">MQGSRVLGAQLSQAVYVSKRSFEKELDSLPTTAFQYYYHSKLKELRSSSNDFHTSDILSCGQHNNAFRRFIRKEWNSLSTTKKRLYYAFFFHFTGVDHNSLNKYELARILEIQTPAISDYMLFRNKFKYKFDNVWYQEREQRSRKRRMVLKHNPIGFGHTITVSSRISVHGEECSSLTARFQKMCRECRHTWNQKITEEQKLEIRNIWEEQKRQFDTVLATEREALGNNLNRLSKMNLDSKVRSLKVDRYTTRTIASNIVIPYKKK</sequence>
<dbReference type="GeneID" id="11504890"/>
<dbReference type="Proteomes" id="UP000005627">
    <property type="component" value="Chromosome 2"/>
</dbReference>
<name>G8ZPV9_TORDE</name>
<dbReference type="EMBL" id="HE616743">
    <property type="protein sequence ID" value="CCE90653.1"/>
    <property type="molecule type" value="Genomic_DNA"/>
</dbReference>
<keyword evidence="2" id="KW-1185">Reference proteome</keyword>
<reference evidence="1 2" key="1">
    <citation type="journal article" date="2011" name="Proc. Natl. Acad. Sci. U.S.A.">
        <title>Evolutionary erosion of yeast sex chromosomes by mating-type switching accidents.</title>
        <authorList>
            <person name="Gordon J.L."/>
            <person name="Armisen D."/>
            <person name="Proux-Wera E."/>
            <person name="Oheigeartaigh S.S."/>
            <person name="Byrne K.P."/>
            <person name="Wolfe K.H."/>
        </authorList>
    </citation>
    <scope>NUCLEOTIDE SEQUENCE [LARGE SCALE GENOMIC DNA]</scope>
    <source>
        <strain evidence="2">ATCC 10662 / CBS 1146 / NBRC 0425 / NCYC 2629 / NRRL Y-866</strain>
    </source>
</reference>